<reference evidence="2" key="1">
    <citation type="journal article" date="2012" name="PLoS ONE">
        <title>Gene sets for utilization of primary and secondary nutrition supplies in the distal gut of endangered iberian lynx.</title>
        <authorList>
            <person name="Alcaide M."/>
            <person name="Messina E."/>
            <person name="Richter M."/>
            <person name="Bargiela R."/>
            <person name="Peplies J."/>
            <person name="Huws S.A."/>
            <person name="Newbold C.J."/>
            <person name="Golyshin P.N."/>
            <person name="Simon M.A."/>
            <person name="Lopez G."/>
            <person name="Yakimov M.M."/>
            <person name="Ferrer M."/>
        </authorList>
    </citation>
    <scope>NUCLEOTIDE SEQUENCE</scope>
</reference>
<evidence type="ECO:0000313" key="2">
    <source>
        <dbReference type="EMBL" id="EJW97260.1"/>
    </source>
</evidence>
<dbReference type="Pfam" id="PF06612">
    <property type="entry name" value="DUF1146"/>
    <property type="match status" value="1"/>
</dbReference>
<protein>
    <submittedName>
        <fullName evidence="2">Uncharacterized protein</fullName>
    </submittedName>
</protein>
<dbReference type="AlphaFoldDB" id="J9CBE5"/>
<keyword evidence="1" id="KW-0472">Membrane</keyword>
<accession>J9CBE5</accession>
<feature type="transmembrane region" description="Helical" evidence="1">
    <location>
        <begin position="40"/>
        <end position="64"/>
    </location>
</feature>
<feature type="transmembrane region" description="Helical" evidence="1">
    <location>
        <begin position="6"/>
        <end position="28"/>
    </location>
</feature>
<evidence type="ECO:0000256" key="1">
    <source>
        <dbReference type="SAM" id="Phobius"/>
    </source>
</evidence>
<organism evidence="2">
    <name type="scientific">gut metagenome</name>
    <dbReference type="NCBI Taxonomy" id="749906"/>
    <lineage>
        <taxon>unclassified sequences</taxon>
        <taxon>metagenomes</taxon>
        <taxon>organismal metagenomes</taxon>
    </lineage>
</organism>
<proteinExistence type="predicted"/>
<gene>
    <name evidence="2" type="ORF">EVA_14633</name>
</gene>
<keyword evidence="1" id="KW-1133">Transmembrane helix</keyword>
<comment type="caution">
    <text evidence="2">The sequence shown here is derived from an EMBL/GenBank/DDBJ whole genome shotgun (WGS) entry which is preliminary data.</text>
</comment>
<keyword evidence="1" id="KW-0812">Transmembrane</keyword>
<sequence length="70" mass="7964">MSTSWIIYIVVFLGFFACAMYALTAIDFAKFCKIQNMQKVYLLMFLIAVALAWMATEAVLTLTIRQGLPF</sequence>
<name>J9CBE5_9ZZZZ</name>
<dbReference type="EMBL" id="AMCI01004856">
    <property type="protein sequence ID" value="EJW97260.1"/>
    <property type="molecule type" value="Genomic_DNA"/>
</dbReference>
<dbReference type="InterPro" id="IPR009526">
    <property type="entry name" value="DUF1146"/>
</dbReference>